<evidence type="ECO:0000313" key="5">
    <source>
        <dbReference type="Proteomes" id="UP000838412"/>
    </source>
</evidence>
<evidence type="ECO:0000259" key="3">
    <source>
        <dbReference type="SMART" id="SM00054"/>
    </source>
</evidence>
<protein>
    <submittedName>
        <fullName evidence="4">CALM1 protein</fullName>
    </submittedName>
</protein>
<dbReference type="EMBL" id="OV696689">
    <property type="protein sequence ID" value="CAH1264197.1"/>
    <property type="molecule type" value="Genomic_DNA"/>
</dbReference>
<dbReference type="OrthoDB" id="26525at2759"/>
<accession>A0A8J9ZXR9</accession>
<dbReference type="PANTHER" id="PTHR23048">
    <property type="entry name" value="MYOSIN LIGHT CHAIN 1, 3"/>
    <property type="match status" value="1"/>
</dbReference>
<dbReference type="InterPro" id="IPR002048">
    <property type="entry name" value="EF_hand_dom"/>
</dbReference>
<dbReference type="FunFam" id="1.10.238.10:FF:000001">
    <property type="entry name" value="Calmodulin 1"/>
    <property type="match status" value="1"/>
</dbReference>
<dbReference type="GO" id="GO:0005509">
    <property type="term" value="F:calcium ion binding"/>
    <property type="evidence" value="ECO:0007669"/>
    <property type="project" value="InterPro"/>
</dbReference>
<gene>
    <name evidence="4" type="primary">CALM1</name>
    <name evidence="4" type="ORF">BLAG_LOCUS18639</name>
</gene>
<evidence type="ECO:0000256" key="2">
    <source>
        <dbReference type="ARBA" id="ARBA00022837"/>
    </source>
</evidence>
<dbReference type="PANTHER" id="PTHR23048:SF0">
    <property type="entry name" value="CALMODULIN LIKE 3"/>
    <property type="match status" value="1"/>
</dbReference>
<dbReference type="SUPFAM" id="SSF47473">
    <property type="entry name" value="EF-hand"/>
    <property type="match status" value="1"/>
</dbReference>
<sequence length="195" mass="21979">MLCCYCTGEEENSGSNTSKTESPSASQSYISGPQLEEYRDAFNLFDKDGDGLISLEELWTAMRDMGQFTSEEDLRELLHEVDPDGTRFNIERGMTIQFEDFVVILSSILKAEADVCLPEDEEDELREAFKLFDKEGNGYITSSDLRQVLNCLGQDLTEEEVDDMIGEVDQDGDGKIDYEEFATAVCGITDKQRLE</sequence>
<evidence type="ECO:0000313" key="4">
    <source>
        <dbReference type="EMBL" id="CAH1264197.1"/>
    </source>
</evidence>
<feature type="domain" description="EF-hand" evidence="3">
    <location>
        <begin position="37"/>
        <end position="65"/>
    </location>
</feature>
<dbReference type="InterPro" id="IPR018247">
    <property type="entry name" value="EF_Hand_1_Ca_BS"/>
</dbReference>
<dbReference type="GO" id="GO:0016460">
    <property type="term" value="C:myosin II complex"/>
    <property type="evidence" value="ECO:0007669"/>
    <property type="project" value="TreeGrafter"/>
</dbReference>
<dbReference type="InterPro" id="IPR011992">
    <property type="entry name" value="EF-hand-dom_pair"/>
</dbReference>
<name>A0A8J9ZXR9_BRALA</name>
<evidence type="ECO:0000256" key="1">
    <source>
        <dbReference type="ARBA" id="ARBA00022737"/>
    </source>
</evidence>
<dbReference type="Pfam" id="PF13499">
    <property type="entry name" value="EF-hand_7"/>
    <property type="match status" value="2"/>
</dbReference>
<keyword evidence="1" id="KW-0677">Repeat</keyword>
<keyword evidence="5" id="KW-1185">Reference proteome</keyword>
<keyword evidence="2" id="KW-0106">Calcium</keyword>
<dbReference type="Proteomes" id="UP000838412">
    <property type="component" value="Chromosome 4"/>
</dbReference>
<reference evidence="4" key="1">
    <citation type="submission" date="2022-01" db="EMBL/GenBank/DDBJ databases">
        <authorList>
            <person name="Braso-Vives M."/>
        </authorList>
    </citation>
    <scope>NUCLEOTIDE SEQUENCE</scope>
</reference>
<organism evidence="4 5">
    <name type="scientific">Branchiostoma lanceolatum</name>
    <name type="common">Common lancelet</name>
    <name type="synonym">Amphioxus lanceolatum</name>
    <dbReference type="NCBI Taxonomy" id="7740"/>
    <lineage>
        <taxon>Eukaryota</taxon>
        <taxon>Metazoa</taxon>
        <taxon>Chordata</taxon>
        <taxon>Cephalochordata</taxon>
        <taxon>Leptocardii</taxon>
        <taxon>Amphioxiformes</taxon>
        <taxon>Branchiostomatidae</taxon>
        <taxon>Branchiostoma</taxon>
    </lineage>
</organism>
<feature type="domain" description="EF-hand" evidence="3">
    <location>
        <begin position="160"/>
        <end position="188"/>
    </location>
</feature>
<dbReference type="SMART" id="SM00054">
    <property type="entry name" value="EFh"/>
    <property type="match status" value="4"/>
</dbReference>
<dbReference type="CDD" id="cd00051">
    <property type="entry name" value="EFh"/>
    <property type="match status" value="2"/>
</dbReference>
<dbReference type="InterPro" id="IPR050230">
    <property type="entry name" value="CALM/Myosin/TropC-like"/>
</dbReference>
<dbReference type="PROSITE" id="PS00018">
    <property type="entry name" value="EF_HAND_1"/>
    <property type="match status" value="2"/>
</dbReference>
<dbReference type="AlphaFoldDB" id="A0A8J9ZXR9"/>
<dbReference type="Gene3D" id="1.10.238.10">
    <property type="entry name" value="EF-hand"/>
    <property type="match status" value="3"/>
</dbReference>
<feature type="domain" description="EF-hand" evidence="3">
    <location>
        <begin position="73"/>
        <end position="108"/>
    </location>
</feature>
<proteinExistence type="predicted"/>
<feature type="domain" description="EF-hand" evidence="3">
    <location>
        <begin position="124"/>
        <end position="152"/>
    </location>
</feature>